<keyword evidence="2" id="KW-0325">Glycoprotein</keyword>
<feature type="domain" description="Bulb-type lectin" evidence="4">
    <location>
        <begin position="1"/>
        <end position="125"/>
    </location>
</feature>
<dbReference type="InterPro" id="IPR036426">
    <property type="entry name" value="Bulb-type_lectin_dom_sf"/>
</dbReference>
<dbReference type="PROSITE" id="PS50927">
    <property type="entry name" value="BULB_LECTIN"/>
    <property type="match status" value="1"/>
</dbReference>
<name>A0A2U1P9L9_ARTAN</name>
<proteinExistence type="predicted"/>
<protein>
    <submittedName>
        <fullName evidence="5">Bulb-type lectin domain-containing protein</fullName>
    </submittedName>
</protein>
<keyword evidence="1" id="KW-0732">Signal</keyword>
<keyword evidence="6" id="KW-1185">Reference proteome</keyword>
<evidence type="ECO:0000256" key="3">
    <source>
        <dbReference type="SAM" id="MobiDB-lite"/>
    </source>
</evidence>
<dbReference type="InterPro" id="IPR001480">
    <property type="entry name" value="Bulb-type_lectin_dom"/>
</dbReference>
<sequence>MEFRSLVYVVSKYNEAYHVWMADGLCAYAVLKEADLKQVRDLDLDFDVEVISYALLVWSANPKHPVREGAMLVLDAQNGWILQDVDKTVVWNTPKLKSISILLLKDIGNLVLCDAHHSPIWESFSYPSDSLLPGQNLTQGPANKLIPTSPFTDTKI</sequence>
<dbReference type="PANTHER" id="PTHR47976">
    <property type="entry name" value="G-TYPE LECTIN S-RECEPTOR-LIKE SERINE/THREONINE-PROTEIN KINASE SD2-5"/>
    <property type="match status" value="1"/>
</dbReference>
<dbReference type="SUPFAM" id="SSF51110">
    <property type="entry name" value="alpha-D-mannose-specific plant lectins"/>
    <property type="match status" value="1"/>
</dbReference>
<dbReference type="AlphaFoldDB" id="A0A2U1P9L9"/>
<dbReference type="EMBL" id="PKPP01001474">
    <property type="protein sequence ID" value="PWA82427.1"/>
    <property type="molecule type" value="Genomic_DNA"/>
</dbReference>
<evidence type="ECO:0000256" key="1">
    <source>
        <dbReference type="ARBA" id="ARBA00022729"/>
    </source>
</evidence>
<dbReference type="PANTHER" id="PTHR47976:SF30">
    <property type="entry name" value="RECEPTOR-LIKE SERINE_THREONINE-PROTEIN KINASE"/>
    <property type="match status" value="1"/>
</dbReference>
<reference evidence="5 6" key="1">
    <citation type="journal article" date="2018" name="Mol. Plant">
        <title>The genome of Artemisia annua provides insight into the evolution of Asteraceae family and artemisinin biosynthesis.</title>
        <authorList>
            <person name="Shen Q."/>
            <person name="Zhang L."/>
            <person name="Liao Z."/>
            <person name="Wang S."/>
            <person name="Yan T."/>
            <person name="Shi P."/>
            <person name="Liu M."/>
            <person name="Fu X."/>
            <person name="Pan Q."/>
            <person name="Wang Y."/>
            <person name="Lv Z."/>
            <person name="Lu X."/>
            <person name="Zhang F."/>
            <person name="Jiang W."/>
            <person name="Ma Y."/>
            <person name="Chen M."/>
            <person name="Hao X."/>
            <person name="Li L."/>
            <person name="Tang Y."/>
            <person name="Lv G."/>
            <person name="Zhou Y."/>
            <person name="Sun X."/>
            <person name="Brodelius P.E."/>
            <person name="Rose J.K.C."/>
            <person name="Tang K."/>
        </authorList>
    </citation>
    <scope>NUCLEOTIDE SEQUENCE [LARGE SCALE GENOMIC DNA]</scope>
    <source>
        <strain evidence="6">cv. Huhao1</strain>
        <tissue evidence="5">Leaf</tissue>
    </source>
</reference>
<feature type="region of interest" description="Disordered" evidence="3">
    <location>
        <begin position="137"/>
        <end position="156"/>
    </location>
</feature>
<evidence type="ECO:0000256" key="2">
    <source>
        <dbReference type="ARBA" id="ARBA00023180"/>
    </source>
</evidence>
<evidence type="ECO:0000313" key="5">
    <source>
        <dbReference type="EMBL" id="PWA82427.1"/>
    </source>
</evidence>
<dbReference type="InterPro" id="IPR051343">
    <property type="entry name" value="G-type_lectin_kinases/EP1-like"/>
</dbReference>
<dbReference type="Pfam" id="PF01453">
    <property type="entry name" value="B_lectin"/>
    <property type="match status" value="1"/>
</dbReference>
<evidence type="ECO:0000259" key="4">
    <source>
        <dbReference type="PROSITE" id="PS50927"/>
    </source>
</evidence>
<dbReference type="Gene3D" id="2.90.10.30">
    <property type="match status" value="1"/>
</dbReference>
<dbReference type="GO" id="GO:0030246">
    <property type="term" value="F:carbohydrate binding"/>
    <property type="evidence" value="ECO:0007669"/>
    <property type="project" value="UniProtKB-KW"/>
</dbReference>
<dbReference type="STRING" id="35608.A0A2U1P9L9"/>
<accession>A0A2U1P9L9</accession>
<keyword evidence="5" id="KW-0430">Lectin</keyword>
<comment type="caution">
    <text evidence="5">The sequence shown here is derived from an EMBL/GenBank/DDBJ whole genome shotgun (WGS) entry which is preliminary data.</text>
</comment>
<gene>
    <name evidence="5" type="ORF">CTI12_AA076760</name>
</gene>
<evidence type="ECO:0000313" key="6">
    <source>
        <dbReference type="Proteomes" id="UP000245207"/>
    </source>
</evidence>
<dbReference type="Proteomes" id="UP000245207">
    <property type="component" value="Unassembled WGS sequence"/>
</dbReference>
<organism evidence="5 6">
    <name type="scientific">Artemisia annua</name>
    <name type="common">Sweet wormwood</name>
    <dbReference type="NCBI Taxonomy" id="35608"/>
    <lineage>
        <taxon>Eukaryota</taxon>
        <taxon>Viridiplantae</taxon>
        <taxon>Streptophyta</taxon>
        <taxon>Embryophyta</taxon>
        <taxon>Tracheophyta</taxon>
        <taxon>Spermatophyta</taxon>
        <taxon>Magnoliopsida</taxon>
        <taxon>eudicotyledons</taxon>
        <taxon>Gunneridae</taxon>
        <taxon>Pentapetalae</taxon>
        <taxon>asterids</taxon>
        <taxon>campanulids</taxon>
        <taxon>Asterales</taxon>
        <taxon>Asteraceae</taxon>
        <taxon>Asteroideae</taxon>
        <taxon>Anthemideae</taxon>
        <taxon>Artemisiinae</taxon>
        <taxon>Artemisia</taxon>
    </lineage>
</organism>
<dbReference type="OrthoDB" id="1530339at2759"/>